<comment type="caution">
    <text evidence="2">The sequence shown here is derived from an EMBL/GenBank/DDBJ whole genome shotgun (WGS) entry which is preliminary data.</text>
</comment>
<reference evidence="2 3" key="1">
    <citation type="submission" date="2022-11" db="EMBL/GenBank/DDBJ databases">
        <title>Anaerobic phenanthrene biodegradation by a DNRA strain PheN6.</title>
        <authorList>
            <person name="Zhang Z."/>
        </authorList>
    </citation>
    <scope>NUCLEOTIDE SEQUENCE [LARGE SCALE GENOMIC DNA]</scope>
    <source>
        <strain evidence="2 3">PheN6</strain>
    </source>
</reference>
<dbReference type="EMBL" id="JAPFQL010000116">
    <property type="protein sequence ID" value="MDC5699183.1"/>
    <property type="molecule type" value="Genomic_DNA"/>
</dbReference>
<dbReference type="Proteomes" id="UP001150259">
    <property type="component" value="Unassembled WGS sequence"/>
</dbReference>
<feature type="transmembrane region" description="Helical" evidence="1">
    <location>
        <begin position="6"/>
        <end position="27"/>
    </location>
</feature>
<evidence type="ECO:0000313" key="2">
    <source>
        <dbReference type="EMBL" id="MDC5699183.1"/>
    </source>
</evidence>
<gene>
    <name evidence="2" type="ORF">OO014_18185</name>
</gene>
<dbReference type="Pfam" id="PF06197">
    <property type="entry name" value="DUF998"/>
    <property type="match status" value="1"/>
</dbReference>
<feature type="transmembrane region" description="Helical" evidence="1">
    <location>
        <begin position="48"/>
        <end position="68"/>
    </location>
</feature>
<keyword evidence="1" id="KW-0812">Transmembrane</keyword>
<name>A0ABT5GM88_9MICO</name>
<protein>
    <submittedName>
        <fullName evidence="2">DUF998 domain-containing protein</fullName>
    </submittedName>
</protein>
<proteinExistence type="predicted"/>
<keyword evidence="1" id="KW-0472">Membrane</keyword>
<accession>A0ABT5GM88</accession>
<organism evidence="2 3">
    <name type="scientific">Intrasporangium calvum</name>
    <dbReference type="NCBI Taxonomy" id="53358"/>
    <lineage>
        <taxon>Bacteria</taxon>
        <taxon>Bacillati</taxon>
        <taxon>Actinomycetota</taxon>
        <taxon>Actinomycetes</taxon>
        <taxon>Micrococcales</taxon>
        <taxon>Intrasporangiaceae</taxon>
        <taxon>Intrasporangium</taxon>
    </lineage>
</organism>
<sequence length="201" mass="21013">MSTDALLRFGAASAVIFAVVVTVEGATRPGYRATYHMGSELELGSRGWVQRVNFALLSAGLAAVATGVQRTIDAPIGAGLLWLAALAVLVAAVFAPDPVRGYPPEASTQTAHSVTNHARLHDFTGPLVAVALLGACVAVAPQLAGWWATYTWATAGVGLVFTVGATAAYLRDTPFVGLVQRVLMGAYLLWITVLSLHLTTR</sequence>
<dbReference type="InterPro" id="IPR009339">
    <property type="entry name" value="DUF998"/>
</dbReference>
<evidence type="ECO:0000256" key="1">
    <source>
        <dbReference type="SAM" id="Phobius"/>
    </source>
</evidence>
<feature type="transmembrane region" description="Helical" evidence="1">
    <location>
        <begin position="182"/>
        <end position="200"/>
    </location>
</feature>
<feature type="transmembrane region" description="Helical" evidence="1">
    <location>
        <begin position="150"/>
        <end position="170"/>
    </location>
</feature>
<feature type="transmembrane region" description="Helical" evidence="1">
    <location>
        <begin position="123"/>
        <end position="144"/>
    </location>
</feature>
<dbReference type="RefSeq" id="WP_272463742.1">
    <property type="nucleotide sequence ID" value="NZ_JAPFQL010000116.1"/>
</dbReference>
<evidence type="ECO:0000313" key="3">
    <source>
        <dbReference type="Proteomes" id="UP001150259"/>
    </source>
</evidence>
<keyword evidence="1" id="KW-1133">Transmembrane helix</keyword>
<keyword evidence="3" id="KW-1185">Reference proteome</keyword>
<feature type="transmembrane region" description="Helical" evidence="1">
    <location>
        <begin position="74"/>
        <end position="95"/>
    </location>
</feature>